<organism evidence="8 9">
    <name type="scientific">Vagococcus allomyrinae</name>
    <dbReference type="NCBI Taxonomy" id="2794353"/>
    <lineage>
        <taxon>Bacteria</taxon>
        <taxon>Bacillati</taxon>
        <taxon>Bacillota</taxon>
        <taxon>Bacilli</taxon>
        <taxon>Lactobacillales</taxon>
        <taxon>Enterococcaceae</taxon>
        <taxon>Vagococcus</taxon>
    </lineage>
</organism>
<dbReference type="EMBL" id="JAEEGA010000001">
    <property type="protein sequence ID" value="MBP1039672.1"/>
    <property type="molecule type" value="Genomic_DNA"/>
</dbReference>
<dbReference type="SMART" id="SM00812">
    <property type="entry name" value="Alpha_L_fucos"/>
    <property type="match status" value="1"/>
</dbReference>
<evidence type="ECO:0000256" key="4">
    <source>
        <dbReference type="ARBA" id="ARBA00022729"/>
    </source>
</evidence>
<evidence type="ECO:0000313" key="9">
    <source>
        <dbReference type="Proteomes" id="UP000674938"/>
    </source>
</evidence>
<dbReference type="Gene3D" id="3.20.20.80">
    <property type="entry name" value="Glycosidases"/>
    <property type="match status" value="1"/>
</dbReference>
<proteinExistence type="inferred from homology"/>
<dbReference type="GO" id="GO:0006004">
    <property type="term" value="P:fucose metabolic process"/>
    <property type="evidence" value="ECO:0007669"/>
    <property type="project" value="InterPro"/>
</dbReference>
<evidence type="ECO:0000256" key="3">
    <source>
        <dbReference type="ARBA" id="ARBA00012662"/>
    </source>
</evidence>
<evidence type="ECO:0000256" key="2">
    <source>
        <dbReference type="ARBA" id="ARBA00007951"/>
    </source>
</evidence>
<dbReference type="GO" id="GO:0005764">
    <property type="term" value="C:lysosome"/>
    <property type="evidence" value="ECO:0007669"/>
    <property type="project" value="TreeGrafter"/>
</dbReference>
<dbReference type="SUPFAM" id="SSF51445">
    <property type="entry name" value="(Trans)glycosidases"/>
    <property type="match status" value="1"/>
</dbReference>
<keyword evidence="5" id="KW-0378">Hydrolase</keyword>
<accession>A0A940SQG0</accession>
<sequence>MAIRGDIEETKGQEEEVTELSAGLKQKLATFQDMKLGVIMHWGLYAEAGIVESWQLSEEDTWARKEPWREDLSTLREDYWGLSQQFNPVKFDPADWAKKCRAAGFKYLLFTTKHHDGFNLYDTALSDYKITAPELPFASNPQSDILKATFDAFRSEDMTVGAYYSKADWHSPYYWVPGQHAVGRQASYEVSQDPEMWERFVQFVHGQLHEIMSDYGKIDILWLDAGWVGPDSGEDLRMGEIAENLRLLQKDLIMVDRTIGGAYENYVTPERAVPDIPPNKVWESNIPLANNWGYVPDDTYKSLKQIIHLLVQVVAKGGNLILGVGPKPDGSLPLEAEKLMAGLGQWLSLNGEGIYGTRMVSSDNVSNWLLTQKADAIYAFALLEDQDYPLVIDLRELGIDLAQVRQVDLLATGVSLLQQKDQPVYLIPAGVEQDALGIRIKLS</sequence>
<evidence type="ECO:0000256" key="5">
    <source>
        <dbReference type="ARBA" id="ARBA00022801"/>
    </source>
</evidence>
<protein>
    <recommendedName>
        <fullName evidence="3">alpha-L-fucosidase</fullName>
        <ecNumber evidence="3">3.2.1.51</ecNumber>
    </recommendedName>
</protein>
<dbReference type="InterPro" id="IPR016286">
    <property type="entry name" value="FUC_metazoa-typ"/>
</dbReference>
<evidence type="ECO:0000256" key="6">
    <source>
        <dbReference type="ARBA" id="ARBA00023295"/>
    </source>
</evidence>
<dbReference type="PANTHER" id="PTHR10030">
    <property type="entry name" value="ALPHA-L-FUCOSIDASE"/>
    <property type="match status" value="1"/>
</dbReference>
<name>A0A940SQG0_9ENTE</name>
<gene>
    <name evidence="8" type="ORF">I6N95_01495</name>
</gene>
<comment type="function">
    <text evidence="1">Alpha-L-fucosidase is responsible for hydrolyzing the alpha-1,6-linked fucose joined to the reducing-end N-acetylglucosamine of the carbohydrate moieties of glycoproteins.</text>
</comment>
<keyword evidence="9" id="KW-1185">Reference proteome</keyword>
<dbReference type="Pfam" id="PF01120">
    <property type="entry name" value="Alpha_L_fucos"/>
    <property type="match status" value="1"/>
</dbReference>
<dbReference type="InterPro" id="IPR057739">
    <property type="entry name" value="Glyco_hydro_29_N"/>
</dbReference>
<comment type="caution">
    <text evidence="8">The sequence shown here is derived from an EMBL/GenBank/DDBJ whole genome shotgun (WGS) entry which is preliminary data.</text>
</comment>
<feature type="domain" description="Glycoside hydrolase family 29 N-terminal" evidence="7">
    <location>
        <begin position="25"/>
        <end position="352"/>
    </location>
</feature>
<comment type="similarity">
    <text evidence="2">Belongs to the glycosyl hydrolase 29 family.</text>
</comment>
<dbReference type="PIRSF" id="PIRSF001092">
    <property type="entry name" value="Alpha-L-fucosidase"/>
    <property type="match status" value="1"/>
</dbReference>
<reference evidence="8" key="1">
    <citation type="submission" date="2020-12" db="EMBL/GenBank/DDBJ databases">
        <title>Vagococcus allomyrinae sp. nov. and Enterococcus lavae sp. nov., isolated from the larvae of Allomyrina dichotoma.</title>
        <authorList>
            <person name="Lee S.D."/>
        </authorList>
    </citation>
    <scope>NUCLEOTIDE SEQUENCE</scope>
    <source>
        <strain evidence="8">BWB3-3</strain>
    </source>
</reference>
<dbReference type="AlphaFoldDB" id="A0A940SQG0"/>
<dbReference type="GO" id="GO:0004560">
    <property type="term" value="F:alpha-L-fucosidase activity"/>
    <property type="evidence" value="ECO:0007669"/>
    <property type="project" value="InterPro"/>
</dbReference>
<keyword evidence="4" id="KW-0732">Signal</keyword>
<evidence type="ECO:0000256" key="1">
    <source>
        <dbReference type="ARBA" id="ARBA00004071"/>
    </source>
</evidence>
<evidence type="ECO:0000313" key="8">
    <source>
        <dbReference type="EMBL" id="MBP1039672.1"/>
    </source>
</evidence>
<dbReference type="PANTHER" id="PTHR10030:SF37">
    <property type="entry name" value="ALPHA-L-FUCOSIDASE-RELATED"/>
    <property type="match status" value="1"/>
</dbReference>
<evidence type="ECO:0000259" key="7">
    <source>
        <dbReference type="Pfam" id="PF01120"/>
    </source>
</evidence>
<dbReference type="InterPro" id="IPR000933">
    <property type="entry name" value="Glyco_hydro_29"/>
</dbReference>
<dbReference type="GO" id="GO:0016139">
    <property type="term" value="P:glycoside catabolic process"/>
    <property type="evidence" value="ECO:0007669"/>
    <property type="project" value="TreeGrafter"/>
</dbReference>
<dbReference type="EC" id="3.2.1.51" evidence="3"/>
<keyword evidence="6" id="KW-0326">Glycosidase</keyword>
<dbReference type="InterPro" id="IPR017853">
    <property type="entry name" value="GH"/>
</dbReference>
<dbReference type="PRINTS" id="PR00741">
    <property type="entry name" value="GLHYDRLASE29"/>
</dbReference>
<dbReference type="RefSeq" id="WP_209524566.1">
    <property type="nucleotide sequence ID" value="NZ_JAEEGA010000001.1"/>
</dbReference>
<dbReference type="Proteomes" id="UP000674938">
    <property type="component" value="Unassembled WGS sequence"/>
</dbReference>